<gene>
    <name evidence="2" type="ORF">DFQ27_002838</name>
</gene>
<evidence type="ECO:0000313" key="3">
    <source>
        <dbReference type="Proteomes" id="UP000807716"/>
    </source>
</evidence>
<dbReference type="AlphaFoldDB" id="A0A9P6QJL0"/>
<dbReference type="Proteomes" id="UP000807716">
    <property type="component" value="Unassembled WGS sequence"/>
</dbReference>
<dbReference type="OrthoDB" id="2336397at2759"/>
<keyword evidence="3" id="KW-1185">Reference proteome</keyword>
<name>A0A9P6QJL0_9FUNG</name>
<feature type="region of interest" description="Disordered" evidence="1">
    <location>
        <begin position="195"/>
        <end position="228"/>
    </location>
</feature>
<sequence>MPSPWQMESLMNDQSTHENSGSTSLSTKVSPTPYRALEIPELLNHILGYALSLAFTCITDAIDHDLDPRCSRRAVRMMRRRRLWILMLERENCADELVVSLAEHLDLDRPASTMMEAPASVEGVETRAPSHKNKRLLSQSKPSLTELCMTGFFDIHTHLPQILSIPTLHQNLTLVSLHFTNFTEFDVTQFFESDVGEDPPSNAIDPTQGIEEGPDWQPSSHSHARPRQFPPLPNLQHLLLFDVTMPAIPPTWRLKGPPQLRSLCLERARGQRGRLETFLRPVCGPKMEHLRISGPLVGTQLARRTTISRLNGIIPVPVDIFEDIVMKQCRRLQSIEVFDSEPFDTMARLRGLFSHIETIRVNDWVFIFLPASPIRLIRSTAMALGRTNTPTTTTTTTAIAAAAADSHASSLSWPVVDGNPSILMQPTERFLTRLEIDKHYCDGNAPMDTFHRFMCSPEARHLIEVHAWHVLCRVNNLTQEQGRWTCQNLQVLVLGFYRESNTGATAADAIARHVLRKGDSRPMSHGTESELVWSRLTFGYLTSVLPMVRHVRLNASFLNLTKGAGGFCFTSRWRHLETLYMLAYDVYSLSGGSGGGGGGAGAGMGGTFGSLYTVEEPRWMLREPTQDDRFRGRDSLQYCRKVVKMSHMHSHWGGGDATDDADHDKASPFLMIRDSRQFPPHPSFSNQNPLHVLTEPHHPPGPKMSLVYPSEIDLLDSIEASGSMSPLDWSAVRAGCCWSQLGSIHIDTLSPFEVTQSELKATLGVWQRLRPDIKFVANQI</sequence>
<organism evidence="2 3">
    <name type="scientific">Actinomortierella ambigua</name>
    <dbReference type="NCBI Taxonomy" id="1343610"/>
    <lineage>
        <taxon>Eukaryota</taxon>
        <taxon>Fungi</taxon>
        <taxon>Fungi incertae sedis</taxon>
        <taxon>Mucoromycota</taxon>
        <taxon>Mortierellomycotina</taxon>
        <taxon>Mortierellomycetes</taxon>
        <taxon>Mortierellales</taxon>
        <taxon>Mortierellaceae</taxon>
        <taxon>Actinomortierella</taxon>
    </lineage>
</organism>
<comment type="caution">
    <text evidence="2">The sequence shown here is derived from an EMBL/GenBank/DDBJ whole genome shotgun (WGS) entry which is preliminary data.</text>
</comment>
<evidence type="ECO:0000313" key="2">
    <source>
        <dbReference type="EMBL" id="KAG0269617.1"/>
    </source>
</evidence>
<accession>A0A9P6QJL0</accession>
<feature type="region of interest" description="Disordered" evidence="1">
    <location>
        <begin position="1"/>
        <end position="29"/>
    </location>
</feature>
<evidence type="ECO:0000256" key="1">
    <source>
        <dbReference type="SAM" id="MobiDB-lite"/>
    </source>
</evidence>
<feature type="compositionally biased region" description="Polar residues" evidence="1">
    <location>
        <begin position="9"/>
        <end position="29"/>
    </location>
</feature>
<dbReference type="EMBL" id="JAAAJB010000021">
    <property type="protein sequence ID" value="KAG0269617.1"/>
    <property type="molecule type" value="Genomic_DNA"/>
</dbReference>
<protein>
    <submittedName>
        <fullName evidence="2">Uncharacterized protein</fullName>
    </submittedName>
</protein>
<proteinExistence type="predicted"/>
<reference evidence="2" key="1">
    <citation type="journal article" date="2020" name="Fungal Divers.">
        <title>Resolving the Mortierellaceae phylogeny through synthesis of multi-gene phylogenetics and phylogenomics.</title>
        <authorList>
            <person name="Vandepol N."/>
            <person name="Liber J."/>
            <person name="Desiro A."/>
            <person name="Na H."/>
            <person name="Kennedy M."/>
            <person name="Barry K."/>
            <person name="Grigoriev I.V."/>
            <person name="Miller A.N."/>
            <person name="O'Donnell K."/>
            <person name="Stajich J.E."/>
            <person name="Bonito G."/>
        </authorList>
    </citation>
    <scope>NUCLEOTIDE SEQUENCE</scope>
    <source>
        <strain evidence="2">BC1065</strain>
    </source>
</reference>